<feature type="region of interest" description="Disordered" evidence="1">
    <location>
        <begin position="65"/>
        <end position="88"/>
    </location>
</feature>
<dbReference type="EMBL" id="CAJMWW010000272">
    <property type="protein sequence ID" value="CAE6461750.1"/>
    <property type="molecule type" value="Genomic_DNA"/>
</dbReference>
<evidence type="ECO:0000313" key="3">
    <source>
        <dbReference type="Proteomes" id="UP000663841"/>
    </source>
</evidence>
<evidence type="ECO:0000256" key="1">
    <source>
        <dbReference type="SAM" id="MobiDB-lite"/>
    </source>
</evidence>
<protein>
    <submittedName>
        <fullName evidence="2">Uncharacterized protein</fullName>
    </submittedName>
</protein>
<dbReference type="Proteomes" id="UP000663841">
    <property type="component" value="Unassembled WGS sequence"/>
</dbReference>
<dbReference type="AlphaFoldDB" id="A0A8H3BP27"/>
<gene>
    <name evidence="2" type="ORF">RDB_LOCUS153450</name>
</gene>
<accession>A0A8H3BP27</accession>
<organism evidence="2 3">
    <name type="scientific">Rhizoctonia solani</name>
    <dbReference type="NCBI Taxonomy" id="456999"/>
    <lineage>
        <taxon>Eukaryota</taxon>
        <taxon>Fungi</taxon>
        <taxon>Dikarya</taxon>
        <taxon>Basidiomycota</taxon>
        <taxon>Agaricomycotina</taxon>
        <taxon>Agaricomycetes</taxon>
        <taxon>Cantharellales</taxon>
        <taxon>Ceratobasidiaceae</taxon>
        <taxon>Rhizoctonia</taxon>
    </lineage>
</organism>
<reference evidence="2" key="1">
    <citation type="submission" date="2021-01" db="EMBL/GenBank/DDBJ databases">
        <authorList>
            <person name="Kaushik A."/>
        </authorList>
    </citation>
    <scope>NUCLEOTIDE SEQUENCE</scope>
    <source>
        <strain evidence="2">AG3-T5</strain>
    </source>
</reference>
<sequence length="240" mass="26472">MGALVPNRLCYAPALPLPPLAPTSVQQGVNPPAPMIARGPIQVGSHWLPPNRPIDPQVLAQPLEDAIPPRRRTPSPTPEASKPEPDTYQVMVRHEWTPSPVVRPSGSRGGRPSTAKQVANKPLELVLADITRAGFVMAILRAHDLDNEYHISAENAPPFRICWKGSPGGERNPITIETNSNFDTIMNQLRHRPSSVPVTAIFCTDDMQAWWVRKRGVPNEGFEENGRDGPNNRVCTRLTF</sequence>
<evidence type="ECO:0000313" key="2">
    <source>
        <dbReference type="EMBL" id="CAE6461750.1"/>
    </source>
</evidence>
<proteinExistence type="predicted"/>
<name>A0A8H3BP27_9AGAM</name>
<comment type="caution">
    <text evidence="2">The sequence shown here is derived from an EMBL/GenBank/DDBJ whole genome shotgun (WGS) entry which is preliminary data.</text>
</comment>